<dbReference type="InterPro" id="IPR016197">
    <property type="entry name" value="Chromo-like_dom_sf"/>
</dbReference>
<dbReference type="GO" id="GO:0005634">
    <property type="term" value="C:nucleus"/>
    <property type="evidence" value="ECO:0007669"/>
    <property type="project" value="UniProtKB-SubCell"/>
</dbReference>
<keyword evidence="4" id="KW-0804">Transcription</keyword>
<dbReference type="PANTHER" id="PTHR10880">
    <property type="entry name" value="MORTALITY FACTOR 4-LIKE PROTEIN"/>
    <property type="match status" value="1"/>
</dbReference>
<evidence type="ECO:0000259" key="6">
    <source>
        <dbReference type="Pfam" id="PF05712"/>
    </source>
</evidence>
<protein>
    <submittedName>
        <fullName evidence="8">Uncharacterized protein</fullName>
    </submittedName>
</protein>
<evidence type="ECO:0000259" key="7">
    <source>
        <dbReference type="Pfam" id="PF22732"/>
    </source>
</evidence>
<dbReference type="Proteomes" id="UP000469452">
    <property type="component" value="Unassembled WGS sequence"/>
</dbReference>
<dbReference type="AlphaFoldDB" id="A0A6A4ZFD3"/>
<organism evidence="8 9">
    <name type="scientific">Aphanomyces astaci</name>
    <name type="common">Crayfish plague agent</name>
    <dbReference type="NCBI Taxonomy" id="112090"/>
    <lineage>
        <taxon>Eukaryota</taxon>
        <taxon>Sar</taxon>
        <taxon>Stramenopiles</taxon>
        <taxon>Oomycota</taxon>
        <taxon>Saprolegniomycetes</taxon>
        <taxon>Saprolegniales</taxon>
        <taxon>Verrucalvaceae</taxon>
        <taxon>Aphanomyces</taxon>
    </lineage>
</organism>
<dbReference type="Gene3D" id="2.30.30.140">
    <property type="match status" value="1"/>
</dbReference>
<dbReference type="EMBL" id="VJMI01019873">
    <property type="protein sequence ID" value="KAF0706164.1"/>
    <property type="molecule type" value="Genomic_DNA"/>
</dbReference>
<feature type="domain" description="MSL3 chromodomain-like" evidence="7">
    <location>
        <begin position="31"/>
        <end position="82"/>
    </location>
</feature>
<evidence type="ECO:0000256" key="5">
    <source>
        <dbReference type="ARBA" id="ARBA00023242"/>
    </source>
</evidence>
<evidence type="ECO:0000256" key="3">
    <source>
        <dbReference type="ARBA" id="ARBA00023015"/>
    </source>
</evidence>
<dbReference type="Pfam" id="PF05712">
    <property type="entry name" value="MRG"/>
    <property type="match status" value="1"/>
</dbReference>
<keyword evidence="3" id="KW-0805">Transcription regulation</keyword>
<proteinExistence type="predicted"/>
<evidence type="ECO:0000313" key="9">
    <source>
        <dbReference type="Proteomes" id="UP000469452"/>
    </source>
</evidence>
<dbReference type="PIRSF" id="PIRSF038133">
    <property type="entry name" value="HAT_Nua4_EAF3/MRG15"/>
    <property type="match status" value="1"/>
</dbReference>
<dbReference type="GO" id="GO:0006325">
    <property type="term" value="P:chromatin organization"/>
    <property type="evidence" value="ECO:0007669"/>
    <property type="project" value="UniProtKB-KW"/>
</dbReference>
<evidence type="ECO:0000256" key="2">
    <source>
        <dbReference type="ARBA" id="ARBA00022853"/>
    </source>
</evidence>
<dbReference type="SUPFAM" id="SSF54160">
    <property type="entry name" value="Chromo domain-like"/>
    <property type="match status" value="1"/>
</dbReference>
<evidence type="ECO:0000313" key="8">
    <source>
        <dbReference type="EMBL" id="KAF0706164.1"/>
    </source>
</evidence>
<accession>A0A6A4ZFD3</accession>
<comment type="subcellular location">
    <subcellularLocation>
        <location evidence="1">Nucleus</location>
    </subcellularLocation>
</comment>
<dbReference type="InterPro" id="IPR038217">
    <property type="entry name" value="MRG_C_sf"/>
</dbReference>
<evidence type="ECO:0000256" key="1">
    <source>
        <dbReference type="ARBA" id="ARBA00004123"/>
    </source>
</evidence>
<dbReference type="VEuPathDB" id="FungiDB:H257_05676"/>
<dbReference type="Gene3D" id="1.10.274.30">
    <property type="entry name" value="MRG domain"/>
    <property type="match status" value="1"/>
</dbReference>
<dbReference type="PROSITE" id="PS51640">
    <property type="entry name" value="MRG"/>
    <property type="match status" value="1"/>
</dbReference>
<dbReference type="InterPro" id="IPR008676">
    <property type="entry name" value="MRG"/>
</dbReference>
<comment type="caution">
    <text evidence="8">The sequence shown here is derived from an EMBL/GenBank/DDBJ whole genome shotgun (WGS) entry which is preliminary data.</text>
</comment>
<keyword evidence="5" id="KW-0539">Nucleus</keyword>
<reference evidence="8 9" key="1">
    <citation type="submission" date="2019-06" db="EMBL/GenBank/DDBJ databases">
        <title>Genomics analysis of Aphanomyces spp. identifies a new class of oomycete effector associated with host adaptation.</title>
        <authorList>
            <person name="Gaulin E."/>
        </authorList>
    </citation>
    <scope>NUCLEOTIDE SEQUENCE [LARGE SCALE GENOMIC DNA]</scope>
    <source>
        <strain evidence="8 9">E</strain>
    </source>
</reference>
<name>A0A6A4ZFD3_APHAT</name>
<evidence type="ECO:0000256" key="4">
    <source>
        <dbReference type="ARBA" id="ARBA00023163"/>
    </source>
</evidence>
<dbReference type="Pfam" id="PF22732">
    <property type="entry name" value="MSL3_chromo-like"/>
    <property type="match status" value="1"/>
</dbReference>
<feature type="domain" description="MRG" evidence="6">
    <location>
        <begin position="149"/>
        <end position="322"/>
    </location>
</feature>
<dbReference type="GO" id="GO:0000123">
    <property type="term" value="C:histone acetyltransferase complex"/>
    <property type="evidence" value="ECO:0007669"/>
    <property type="project" value="TreeGrafter"/>
</dbReference>
<dbReference type="PANTHER" id="PTHR10880:SF15">
    <property type="entry name" value="MSL COMPLEX SUBUNIT 3"/>
    <property type="match status" value="1"/>
</dbReference>
<dbReference type="InterPro" id="IPR026541">
    <property type="entry name" value="MRG_dom"/>
</dbReference>
<dbReference type="InterPro" id="IPR053820">
    <property type="entry name" value="MSL3_chromo-like"/>
</dbReference>
<sequence length="335" mass="38067">MKASKPSTKLAAADVPLFAVNDIILVKHGIEIFDAKILRLDENSDVPHYFVHYNGWHKKWDEWVSSDRVLDTSPESRELQKQASLNAKEQVPRPTTRLVSSPMMMCAGETKGDDGYHYVVGYGVMKKKSKVVDPFDDSVVIKDHARDLEEVVQEVQVSIPIPMTLKKVLIDDWKKITQEQQWIDMPRVPSVRSVIADYLDHEAAKEHDLEITRPMLEGLEAYFNRALPLILLYRHERAQYDQIAASFTVTDDSSAADRAAAAPAAIYGAEHLLRLFVRLPLLMSQMGLDLPQSDQLRIQGTLAAFLKYMQKNRQTYLAPQYIASSAFVWRPTTTQ</sequence>
<dbReference type="GO" id="GO:0006355">
    <property type="term" value="P:regulation of DNA-templated transcription"/>
    <property type="evidence" value="ECO:0007669"/>
    <property type="project" value="InterPro"/>
</dbReference>
<gene>
    <name evidence="8" type="ORF">AaE_014247</name>
</gene>
<keyword evidence="2" id="KW-0156">Chromatin regulator</keyword>